<dbReference type="SMART" id="SM00382">
    <property type="entry name" value="AAA"/>
    <property type="match status" value="1"/>
</dbReference>
<dbReference type="Proteomes" id="UP000250088">
    <property type="component" value="Chromosome"/>
</dbReference>
<dbReference type="InterPro" id="IPR041628">
    <property type="entry name" value="ChlI/MoxR_AAA_lid"/>
</dbReference>
<proteinExistence type="predicted"/>
<dbReference type="OrthoDB" id="24581at2157"/>
<dbReference type="GeneID" id="32893306"/>
<evidence type="ECO:0000259" key="4">
    <source>
        <dbReference type="SMART" id="SM00382"/>
    </source>
</evidence>
<dbReference type="InterPro" id="IPR003593">
    <property type="entry name" value="AAA+_ATPase"/>
</dbReference>
<organism evidence="5 6">
    <name type="scientific">Natrarchaeobaculum aegyptiacum</name>
    <dbReference type="NCBI Taxonomy" id="745377"/>
    <lineage>
        <taxon>Archaea</taxon>
        <taxon>Methanobacteriati</taxon>
        <taxon>Methanobacteriota</taxon>
        <taxon>Stenosarchaea group</taxon>
        <taxon>Halobacteria</taxon>
        <taxon>Halobacteriales</taxon>
        <taxon>Natrialbaceae</taxon>
        <taxon>Natrarchaeobaculum</taxon>
    </lineage>
</organism>
<dbReference type="Gene3D" id="3.40.50.300">
    <property type="entry name" value="P-loop containing nucleotide triphosphate hydrolases"/>
    <property type="match status" value="1"/>
</dbReference>
<dbReference type="InterPro" id="IPR027417">
    <property type="entry name" value="P-loop_NTPase"/>
</dbReference>
<dbReference type="Pfam" id="PF17863">
    <property type="entry name" value="AAA_lid_2"/>
    <property type="match status" value="1"/>
</dbReference>
<dbReference type="EMBL" id="CP019893">
    <property type="protein sequence ID" value="ARS89084.1"/>
    <property type="molecule type" value="Genomic_DNA"/>
</dbReference>
<feature type="region of interest" description="Disordered" evidence="3">
    <location>
        <begin position="316"/>
        <end position="399"/>
    </location>
</feature>
<dbReference type="GO" id="GO:0016887">
    <property type="term" value="F:ATP hydrolysis activity"/>
    <property type="evidence" value="ECO:0007669"/>
    <property type="project" value="InterPro"/>
</dbReference>
<gene>
    <name evidence="5" type="ORF">B1756_04470</name>
</gene>
<protein>
    <submittedName>
        <fullName evidence="5">ATPase</fullName>
    </submittedName>
</protein>
<feature type="compositionally biased region" description="Basic and acidic residues" evidence="3">
    <location>
        <begin position="321"/>
        <end position="371"/>
    </location>
</feature>
<evidence type="ECO:0000313" key="6">
    <source>
        <dbReference type="Proteomes" id="UP000250088"/>
    </source>
</evidence>
<evidence type="ECO:0000313" key="5">
    <source>
        <dbReference type="EMBL" id="ARS89084.1"/>
    </source>
</evidence>
<dbReference type="InterPro" id="IPR011703">
    <property type="entry name" value="ATPase_AAA-3"/>
</dbReference>
<keyword evidence="2" id="KW-0067">ATP-binding</keyword>
<feature type="domain" description="AAA+ ATPase" evidence="4">
    <location>
        <begin position="42"/>
        <end position="183"/>
    </location>
</feature>
<dbReference type="PANTHER" id="PTHR42759">
    <property type="entry name" value="MOXR FAMILY PROTEIN"/>
    <property type="match status" value="1"/>
</dbReference>
<reference evidence="6" key="1">
    <citation type="submission" date="2017-02" db="EMBL/GenBank/DDBJ databases">
        <title>Natronthermophilus aegyptiacus gen. nov.,sp. nov., an aerobic, extremely halophilic alkalithermophilic archaeon isolated from the athalassohaline Wadi An Natrun, Egypt.</title>
        <authorList>
            <person name="Zhao B."/>
        </authorList>
    </citation>
    <scope>NUCLEOTIDE SEQUENCE [LARGE SCALE GENOMIC DNA]</scope>
    <source>
        <strain evidence="6">JW/NM-HA 15</strain>
    </source>
</reference>
<name>A0A2Z2HVL9_9EURY</name>
<dbReference type="KEGG" id="naj:B1756_04470"/>
<dbReference type="InterPro" id="IPR050764">
    <property type="entry name" value="CbbQ/NirQ/NorQ/GpvN"/>
</dbReference>
<dbReference type="AlphaFoldDB" id="A0A2Z2HVL9"/>
<dbReference type="FunFam" id="3.40.50.300:FF:000640">
    <property type="entry name" value="MoxR family ATPase"/>
    <property type="match status" value="1"/>
</dbReference>
<accession>A0A2Z2HVL9</accession>
<dbReference type="PANTHER" id="PTHR42759:SF1">
    <property type="entry name" value="MAGNESIUM-CHELATASE SUBUNIT CHLD"/>
    <property type="match status" value="1"/>
</dbReference>
<keyword evidence="6" id="KW-1185">Reference proteome</keyword>
<dbReference type="CDD" id="cd00009">
    <property type="entry name" value="AAA"/>
    <property type="match status" value="1"/>
</dbReference>
<dbReference type="SUPFAM" id="SSF52540">
    <property type="entry name" value="P-loop containing nucleoside triphosphate hydrolases"/>
    <property type="match status" value="1"/>
</dbReference>
<keyword evidence="1" id="KW-0547">Nucleotide-binding</keyword>
<evidence type="ECO:0000256" key="1">
    <source>
        <dbReference type="ARBA" id="ARBA00022741"/>
    </source>
</evidence>
<evidence type="ECO:0000256" key="2">
    <source>
        <dbReference type="ARBA" id="ARBA00022840"/>
    </source>
</evidence>
<evidence type="ECO:0000256" key="3">
    <source>
        <dbReference type="SAM" id="MobiDB-lite"/>
    </source>
</evidence>
<dbReference type="GO" id="GO:0005524">
    <property type="term" value="F:ATP binding"/>
    <property type="evidence" value="ECO:0007669"/>
    <property type="project" value="UniProtKB-KW"/>
</dbReference>
<dbReference type="Gene3D" id="1.10.8.80">
    <property type="entry name" value="Magnesium chelatase subunit I, C-Terminal domain"/>
    <property type="match status" value="1"/>
</dbReference>
<sequence length="399" mass="43556">MTDSRVSPDEAAEAVDHVVSRVDEAVVVDHDVLYPILAAILARGHVLLEDVPGTGKTVTARALAEAMGLEFTRIQFTPDLLPSDVTGSMVYDEHDGEFRFAEGPVFTNVVLADEINRAPPKTQAALLEAMEERQVSVDGTTYDLPEPFVVIATQNPIEQEGTFRLPEAQRDRFSVKTSLGYPDRDGELGLLERRANRRTLAPSVDPIVTPETVQVLQGVTESVTVSEPIREYIVDLARATREDDRLEVGVSPRGVQRVFEAARAAAVIDGREYVAPIDVKRLAGPTMTHRLVATTEATVEGVDPADVVRSALQRVEIPGVADRDEGADRDSPVATRDDDPRGDDPEPTDLERLRAEPVDDPELLPRERDGDVADDSSGWAASPDRESRAADADGTDDRW</sequence>
<feature type="compositionally biased region" description="Basic and acidic residues" evidence="3">
    <location>
        <begin position="383"/>
        <end position="399"/>
    </location>
</feature>
<dbReference type="Pfam" id="PF07726">
    <property type="entry name" value="AAA_3"/>
    <property type="match status" value="1"/>
</dbReference>
<dbReference type="RefSeq" id="WP_086887465.1">
    <property type="nucleotide sequence ID" value="NZ_CP019893.1"/>
</dbReference>